<dbReference type="Gene3D" id="3.40.50.880">
    <property type="match status" value="1"/>
</dbReference>
<feature type="domain" description="DJ-1/PfpI" evidence="1">
    <location>
        <begin position="2"/>
        <end position="164"/>
    </location>
</feature>
<dbReference type="InterPro" id="IPR002818">
    <property type="entry name" value="DJ-1/PfpI"/>
</dbReference>
<dbReference type="PANTHER" id="PTHR48094">
    <property type="entry name" value="PROTEIN/NUCLEIC ACID DEGLYCASE DJ-1-RELATED"/>
    <property type="match status" value="1"/>
</dbReference>
<organism evidence="2 3">
    <name type="scientific">Anaerosacchariphilus polymeriproducens</name>
    <dbReference type="NCBI Taxonomy" id="1812858"/>
    <lineage>
        <taxon>Bacteria</taxon>
        <taxon>Bacillati</taxon>
        <taxon>Bacillota</taxon>
        <taxon>Clostridia</taxon>
        <taxon>Lachnospirales</taxon>
        <taxon>Lachnospiraceae</taxon>
        <taxon>Anaerosacchariphilus</taxon>
    </lineage>
</organism>
<protein>
    <submittedName>
        <fullName evidence="2">DJ-1/PfpI family protein</fullName>
    </submittedName>
</protein>
<dbReference type="PANTHER" id="PTHR48094:SF12">
    <property type="entry name" value="PARKINSON DISEASE PROTEIN 7 HOMOLOG"/>
    <property type="match status" value="1"/>
</dbReference>
<gene>
    <name evidence="2" type="ORF">DWV06_09720</name>
</gene>
<dbReference type="InterPro" id="IPR006287">
    <property type="entry name" value="DJ-1"/>
</dbReference>
<dbReference type="RefSeq" id="WP_115481993.1">
    <property type="nucleotide sequence ID" value="NZ_QRCT01000028.1"/>
</dbReference>
<dbReference type="SUPFAM" id="SSF52317">
    <property type="entry name" value="Class I glutamine amidotransferase-like"/>
    <property type="match status" value="1"/>
</dbReference>
<evidence type="ECO:0000313" key="2">
    <source>
        <dbReference type="EMBL" id="RDU23324.1"/>
    </source>
</evidence>
<dbReference type="Pfam" id="PF01965">
    <property type="entry name" value="DJ-1_PfpI"/>
    <property type="match status" value="1"/>
</dbReference>
<accession>A0A371AUS7</accession>
<dbReference type="EMBL" id="QRCT01000028">
    <property type="protein sequence ID" value="RDU23324.1"/>
    <property type="molecule type" value="Genomic_DNA"/>
</dbReference>
<dbReference type="OrthoDB" id="9800516at2"/>
<proteinExistence type="predicted"/>
<dbReference type="GO" id="GO:0005737">
    <property type="term" value="C:cytoplasm"/>
    <property type="evidence" value="ECO:0007669"/>
    <property type="project" value="TreeGrafter"/>
</dbReference>
<sequence>MKRVSVILADGFEEVEGLTVVDLLRRADIQTDMVSITKEKQIEGAHGIQITADTLFENVDFNEVDMLVLPGGMPGTLNLEAHKELNELLIKFAEEKKKLAAICAAPRVLGDLGLLNGKHAVCYPGNEERLEGAAVSQEKVEVDGNIITSRGVGTAIEFALTIIEVLKNKEEAARIKEAILY</sequence>
<reference evidence="2 3" key="1">
    <citation type="submission" date="2018-07" db="EMBL/GenBank/DDBJ databases">
        <title>Anaerosacharophilus polymeroproducens gen. nov. sp. nov., an anaerobic bacterium isolated from salt field.</title>
        <authorList>
            <person name="Kim W."/>
            <person name="Yang S.-H."/>
            <person name="Oh J."/>
            <person name="Lee J.-H."/>
            <person name="Kwon K.K."/>
        </authorList>
    </citation>
    <scope>NUCLEOTIDE SEQUENCE [LARGE SCALE GENOMIC DNA]</scope>
    <source>
        <strain evidence="2 3">MCWD5</strain>
    </source>
</reference>
<dbReference type="NCBIfam" id="TIGR01383">
    <property type="entry name" value="not_thiJ"/>
    <property type="match status" value="1"/>
</dbReference>
<name>A0A371AUS7_9FIRM</name>
<dbReference type="CDD" id="cd03135">
    <property type="entry name" value="GATase1_DJ-1"/>
    <property type="match status" value="1"/>
</dbReference>
<evidence type="ECO:0000313" key="3">
    <source>
        <dbReference type="Proteomes" id="UP000255036"/>
    </source>
</evidence>
<dbReference type="Proteomes" id="UP000255036">
    <property type="component" value="Unassembled WGS sequence"/>
</dbReference>
<evidence type="ECO:0000259" key="1">
    <source>
        <dbReference type="Pfam" id="PF01965"/>
    </source>
</evidence>
<dbReference type="InterPro" id="IPR029062">
    <property type="entry name" value="Class_I_gatase-like"/>
</dbReference>
<keyword evidence="3" id="KW-1185">Reference proteome</keyword>
<comment type="caution">
    <text evidence="2">The sequence shown here is derived from an EMBL/GenBank/DDBJ whole genome shotgun (WGS) entry which is preliminary data.</text>
</comment>
<dbReference type="InterPro" id="IPR050325">
    <property type="entry name" value="Prot/Nucl_acid_deglycase"/>
</dbReference>
<dbReference type="AlphaFoldDB" id="A0A371AUS7"/>